<dbReference type="EMBL" id="HM144387">
    <property type="protein sequence ID" value="AGC55713.1"/>
    <property type="molecule type" value="Genomic_DNA"/>
</dbReference>
<accession>L7UYL8</accession>
<sequence length="64" mass="7991">MRSWRDIKKETLVSKIGLLKEQIDACTDKFVRRDLITTRAKYIRELYRVIERKERYLRYENNLR</sequence>
<proteinExistence type="predicted"/>
<reference evidence="1 2" key="1">
    <citation type="submission" date="2013-01" db="EMBL/GenBank/DDBJ databases">
        <title>Large myovirus of Bacillus.</title>
        <authorList>
            <person name="Klumpp J."/>
            <person name="Beyer W."/>
            <person name="Loessner M.J."/>
        </authorList>
    </citation>
    <scope>NUCLEOTIDE SEQUENCE [LARGE SCALE GENOMIC DNA]</scope>
</reference>
<dbReference type="OrthoDB" id="28034at10239"/>
<dbReference type="RefSeq" id="YP_007366641.1">
    <property type="nucleotide sequence ID" value="NC_016563.1"/>
</dbReference>
<evidence type="ECO:0000313" key="1">
    <source>
        <dbReference type="EMBL" id="AGC55713.1"/>
    </source>
</evidence>
<dbReference type="GeneID" id="14564339"/>
<dbReference type="Proteomes" id="UP000005445">
    <property type="component" value="Segment"/>
</dbReference>
<name>L7UYL8_9CAUD</name>
<dbReference type="KEGG" id="vg:14564339"/>
<evidence type="ECO:0000313" key="2">
    <source>
        <dbReference type="Proteomes" id="UP000005445"/>
    </source>
</evidence>
<protein>
    <submittedName>
        <fullName evidence="1">Gp216.1</fullName>
    </submittedName>
</protein>
<keyword evidence="2" id="KW-1185">Reference proteome</keyword>
<organism evidence="1 2">
    <name type="scientific">Bacillus phage W.Ph</name>
    <dbReference type="NCBI Taxonomy" id="764595"/>
    <lineage>
        <taxon>Viruses</taxon>
        <taxon>Duplodnaviria</taxon>
        <taxon>Heunggongvirae</taxon>
        <taxon>Uroviricota</taxon>
        <taxon>Caudoviricetes</taxon>
        <taxon>Herelleviridae</taxon>
        <taxon>Bastillevirinae</taxon>
        <taxon>Wphvirus</taxon>
        <taxon>Wphvirus WPh</taxon>
    </lineage>
</organism>